<evidence type="ECO:0000313" key="8">
    <source>
        <dbReference type="EMBL" id="PWY92612.1"/>
    </source>
</evidence>
<keyword evidence="3" id="KW-0238">DNA-binding</keyword>
<feature type="region of interest" description="Disordered" evidence="6">
    <location>
        <begin position="170"/>
        <end position="211"/>
    </location>
</feature>
<keyword evidence="9" id="KW-1185">Reference proteome</keyword>
<dbReference type="PROSITE" id="PS00463">
    <property type="entry name" value="ZN2_CY6_FUNGAL_1"/>
    <property type="match status" value="1"/>
</dbReference>
<evidence type="ECO:0000256" key="1">
    <source>
        <dbReference type="ARBA" id="ARBA00022723"/>
    </source>
</evidence>
<dbReference type="InterPro" id="IPR001138">
    <property type="entry name" value="Zn2Cys6_DnaBD"/>
</dbReference>
<keyword evidence="1" id="KW-0479">Metal-binding</keyword>
<dbReference type="InterPro" id="IPR053230">
    <property type="entry name" value="Trans_reg_galc"/>
</dbReference>
<dbReference type="Proteomes" id="UP000247233">
    <property type="component" value="Unassembled WGS sequence"/>
</dbReference>
<evidence type="ECO:0000256" key="5">
    <source>
        <dbReference type="ARBA" id="ARBA00023242"/>
    </source>
</evidence>
<evidence type="ECO:0000256" key="3">
    <source>
        <dbReference type="ARBA" id="ARBA00023125"/>
    </source>
</evidence>
<protein>
    <recommendedName>
        <fullName evidence="7">Zn(2)-C6 fungal-type domain-containing protein</fullName>
    </recommendedName>
</protein>
<sequence length="880" mass="99262">METQPDEGQLPGDIPLRPHTDGPSVVISTATPPALPGTASHNPQKPKLATRTAHAEKKQLPASGTPYGSNSTSKVAIPRQRAAAAPRFSRRVPLACESCRQRKTKCSGDTPICRQCKELRMSCRYPVSWRDQTKGEIDKLSVKSADYENILRELSTHVDGRAAERIKSVLEKHSRSTDGTSNESQSSSVTPQDEDNEDAVSSPSSIGSLDAIDRVTEDLNRTPSSRATGYMGKNSEVIWMQRVRMEAEQRSRKLPGSSEVDDEREFAIHSMNYHLDDMEISVPGPVHVYWMPPRNVADKLFEDYLDTVHPFFPIISRTLFRAQYKTFFESAARPGDKWLAILNMIFAIAAKHAHLTQAPWRGDENDHLVYLTRARILSLNGDVLFSHPDLQQVQVEGLISYYLLASDQINRSWRIAALAVRSAITLGLNMKNTSQGTAKLSKEARYRVWWCLYTFEHMLGIMTGRASTITDGICTTPFPLPFEEEQLLEPAAAQLLNEPELREEYIDTAMACSSVRLMPSNPKGGRTARPADKPRDVTWLRSLQPCRALGFLHYVDLAVIAQEIVNRVYSLDCVKIPWSHIENRIGDLRARIDLWYTNLHESYDFIRRDDQPSDTVRGKLFLAFHYYSARITLGRPCLCRRDARQTVANKKPTFSHEMAVITLESALRMLELIPDEPDAVRLYDICPWWCILHYLMQTTTVLLLELSFGSIHMPDDEMNFLTAAKKAIRWLFAMAENSLASRRAWELCYSSLRQISTGMNYDLSDMPAYDYETHPNVQKFVPSQAESDETIQPTPTLFNAAADLNHAMTVPSSDVSSNPVTQFAPHQHQFQGVSIPPNLMPTNAEVSSEGDTFFPYDPIGGEFIRSFFPNAAEEDLWEGI</sequence>
<dbReference type="EMBL" id="MSFL01000001">
    <property type="protein sequence ID" value="PWY92612.1"/>
    <property type="molecule type" value="Genomic_DNA"/>
</dbReference>
<proteinExistence type="predicted"/>
<dbReference type="RefSeq" id="XP_025404351.1">
    <property type="nucleotide sequence ID" value="XM_025545628.1"/>
</dbReference>
<accession>A0A317X4T0</accession>
<keyword evidence="5" id="KW-0539">Nucleus</keyword>
<dbReference type="PANTHER" id="PTHR47654:SF3">
    <property type="entry name" value="ZN(II)2CYS6 TRANSCRIPTION FACTOR (EUROFUNG)"/>
    <property type="match status" value="1"/>
</dbReference>
<name>A0A317X4T0_9EURO</name>
<dbReference type="VEuPathDB" id="FungiDB:BO70DRAFT_384095"/>
<evidence type="ECO:0000256" key="4">
    <source>
        <dbReference type="ARBA" id="ARBA00023163"/>
    </source>
</evidence>
<dbReference type="GO" id="GO:0008270">
    <property type="term" value="F:zinc ion binding"/>
    <property type="evidence" value="ECO:0007669"/>
    <property type="project" value="InterPro"/>
</dbReference>
<feature type="compositionally biased region" description="Polar residues" evidence="6">
    <location>
        <begin position="177"/>
        <end position="191"/>
    </location>
</feature>
<dbReference type="CDD" id="cd00067">
    <property type="entry name" value="GAL4"/>
    <property type="match status" value="1"/>
</dbReference>
<evidence type="ECO:0000256" key="6">
    <source>
        <dbReference type="SAM" id="MobiDB-lite"/>
    </source>
</evidence>
<evidence type="ECO:0000313" key="9">
    <source>
        <dbReference type="Proteomes" id="UP000247233"/>
    </source>
</evidence>
<dbReference type="OrthoDB" id="5296287at2759"/>
<dbReference type="GO" id="GO:0003677">
    <property type="term" value="F:DNA binding"/>
    <property type="evidence" value="ECO:0007669"/>
    <property type="project" value="UniProtKB-KW"/>
</dbReference>
<dbReference type="GO" id="GO:0006351">
    <property type="term" value="P:DNA-templated transcription"/>
    <property type="evidence" value="ECO:0007669"/>
    <property type="project" value="InterPro"/>
</dbReference>
<dbReference type="PANTHER" id="PTHR47654">
    <property type="entry name" value="ZN(II)2CYS6 TRANSCRIPTION FACTOR (EUROFUNG)-RELATED"/>
    <property type="match status" value="1"/>
</dbReference>
<dbReference type="Gene3D" id="4.10.240.10">
    <property type="entry name" value="Zn(2)-C6 fungal-type DNA-binding domain"/>
    <property type="match status" value="1"/>
</dbReference>
<reference evidence="8 9" key="1">
    <citation type="submission" date="2016-12" db="EMBL/GenBank/DDBJ databases">
        <title>The genomes of Aspergillus section Nigri reveals drivers in fungal speciation.</title>
        <authorList>
            <consortium name="DOE Joint Genome Institute"/>
            <person name="Vesth T.C."/>
            <person name="Nybo J."/>
            <person name="Theobald S."/>
            <person name="Brandl J."/>
            <person name="Frisvad J.C."/>
            <person name="Nielsen K.F."/>
            <person name="Lyhne E.K."/>
            <person name="Kogle M.E."/>
            <person name="Kuo A."/>
            <person name="Riley R."/>
            <person name="Clum A."/>
            <person name="Nolan M."/>
            <person name="Lipzen A."/>
            <person name="Salamov A."/>
            <person name="Henrissat B."/>
            <person name="Wiebenga A."/>
            <person name="De Vries R.P."/>
            <person name="Grigoriev I.V."/>
            <person name="Mortensen U.H."/>
            <person name="Andersen M.R."/>
            <person name="Baker S.E."/>
        </authorList>
    </citation>
    <scope>NUCLEOTIDE SEQUENCE [LARGE SCALE GENOMIC DNA]</scope>
    <source>
        <strain evidence="8 9">CBS 117.55</strain>
    </source>
</reference>
<dbReference type="Pfam" id="PF04082">
    <property type="entry name" value="Fungal_trans"/>
    <property type="match status" value="1"/>
</dbReference>
<feature type="domain" description="Zn(2)-C6 fungal-type" evidence="7">
    <location>
        <begin position="95"/>
        <end position="125"/>
    </location>
</feature>
<dbReference type="SMART" id="SM00066">
    <property type="entry name" value="GAL4"/>
    <property type="match status" value="1"/>
</dbReference>
<dbReference type="GeneID" id="37067865"/>
<evidence type="ECO:0000259" key="7">
    <source>
        <dbReference type="PROSITE" id="PS50048"/>
    </source>
</evidence>
<dbReference type="SUPFAM" id="SSF57701">
    <property type="entry name" value="Zn2/Cys6 DNA-binding domain"/>
    <property type="match status" value="1"/>
</dbReference>
<dbReference type="InterPro" id="IPR007219">
    <property type="entry name" value="XnlR_reg_dom"/>
</dbReference>
<dbReference type="Pfam" id="PF00172">
    <property type="entry name" value="Zn_clus"/>
    <property type="match status" value="1"/>
</dbReference>
<keyword evidence="2" id="KW-0805">Transcription regulation</keyword>
<comment type="caution">
    <text evidence="8">The sequence shown here is derived from an EMBL/GenBank/DDBJ whole genome shotgun (WGS) entry which is preliminary data.</text>
</comment>
<organism evidence="8 9">
    <name type="scientific">Aspergillus heteromorphus CBS 117.55</name>
    <dbReference type="NCBI Taxonomy" id="1448321"/>
    <lineage>
        <taxon>Eukaryota</taxon>
        <taxon>Fungi</taxon>
        <taxon>Dikarya</taxon>
        <taxon>Ascomycota</taxon>
        <taxon>Pezizomycotina</taxon>
        <taxon>Eurotiomycetes</taxon>
        <taxon>Eurotiomycetidae</taxon>
        <taxon>Eurotiales</taxon>
        <taxon>Aspergillaceae</taxon>
        <taxon>Aspergillus</taxon>
        <taxon>Aspergillus subgen. Circumdati</taxon>
    </lineage>
</organism>
<dbReference type="GO" id="GO:0000981">
    <property type="term" value="F:DNA-binding transcription factor activity, RNA polymerase II-specific"/>
    <property type="evidence" value="ECO:0007669"/>
    <property type="project" value="InterPro"/>
</dbReference>
<gene>
    <name evidence="8" type="ORF">BO70DRAFT_384095</name>
</gene>
<dbReference type="InterPro" id="IPR036864">
    <property type="entry name" value="Zn2-C6_fun-type_DNA-bd_sf"/>
</dbReference>
<dbReference type="AlphaFoldDB" id="A0A317X4T0"/>
<dbReference type="CDD" id="cd12148">
    <property type="entry name" value="fungal_TF_MHR"/>
    <property type="match status" value="1"/>
</dbReference>
<keyword evidence="4" id="KW-0804">Transcription</keyword>
<evidence type="ECO:0000256" key="2">
    <source>
        <dbReference type="ARBA" id="ARBA00023015"/>
    </source>
</evidence>
<dbReference type="GO" id="GO:0009893">
    <property type="term" value="P:positive regulation of metabolic process"/>
    <property type="evidence" value="ECO:0007669"/>
    <property type="project" value="UniProtKB-ARBA"/>
</dbReference>
<feature type="region of interest" description="Disordered" evidence="6">
    <location>
        <begin position="1"/>
        <end position="77"/>
    </location>
</feature>
<dbReference type="PROSITE" id="PS50048">
    <property type="entry name" value="ZN2_CY6_FUNGAL_2"/>
    <property type="match status" value="1"/>
</dbReference>
<dbReference type="SMART" id="SM00906">
    <property type="entry name" value="Fungal_trans"/>
    <property type="match status" value="1"/>
</dbReference>